<keyword evidence="3" id="KW-1185">Reference proteome</keyword>
<feature type="region of interest" description="Disordered" evidence="1">
    <location>
        <begin position="55"/>
        <end position="92"/>
    </location>
</feature>
<gene>
    <name evidence="2" type="ORF">WJX75_005047</name>
</gene>
<evidence type="ECO:0000313" key="3">
    <source>
        <dbReference type="Proteomes" id="UP001491310"/>
    </source>
</evidence>
<evidence type="ECO:0000313" key="2">
    <source>
        <dbReference type="EMBL" id="KAK9917500.1"/>
    </source>
</evidence>
<comment type="caution">
    <text evidence="2">The sequence shown here is derived from an EMBL/GenBank/DDBJ whole genome shotgun (WGS) entry which is preliminary data.</text>
</comment>
<proteinExistence type="predicted"/>
<sequence>MASLQEQQRTSQDLATTKVNTPEQAPKGIRRSSSQLAAARSVLQEALLQAAASVRERRMSSVRLQRQGELARDHRAGDTPTQLAHTCHSPRG</sequence>
<organism evidence="2 3">
    <name type="scientific">Coccomyxa subellipsoidea</name>
    <dbReference type="NCBI Taxonomy" id="248742"/>
    <lineage>
        <taxon>Eukaryota</taxon>
        <taxon>Viridiplantae</taxon>
        <taxon>Chlorophyta</taxon>
        <taxon>core chlorophytes</taxon>
        <taxon>Trebouxiophyceae</taxon>
        <taxon>Trebouxiophyceae incertae sedis</taxon>
        <taxon>Coccomyxaceae</taxon>
        <taxon>Coccomyxa</taxon>
    </lineage>
</organism>
<feature type="compositionally biased region" description="Polar residues" evidence="1">
    <location>
        <begin position="1"/>
        <end position="23"/>
    </location>
</feature>
<dbReference type="EMBL" id="JALJOT010000002">
    <property type="protein sequence ID" value="KAK9917500.1"/>
    <property type="molecule type" value="Genomic_DNA"/>
</dbReference>
<evidence type="ECO:0000256" key="1">
    <source>
        <dbReference type="SAM" id="MobiDB-lite"/>
    </source>
</evidence>
<feature type="region of interest" description="Disordered" evidence="1">
    <location>
        <begin position="1"/>
        <end position="33"/>
    </location>
</feature>
<reference evidence="2 3" key="1">
    <citation type="journal article" date="2024" name="Nat. Commun.">
        <title>Phylogenomics reveals the evolutionary origins of lichenization in chlorophyte algae.</title>
        <authorList>
            <person name="Puginier C."/>
            <person name="Libourel C."/>
            <person name="Otte J."/>
            <person name="Skaloud P."/>
            <person name="Haon M."/>
            <person name="Grisel S."/>
            <person name="Petersen M."/>
            <person name="Berrin J.G."/>
            <person name="Delaux P.M."/>
            <person name="Dal Grande F."/>
            <person name="Keller J."/>
        </authorList>
    </citation>
    <scope>NUCLEOTIDE SEQUENCE [LARGE SCALE GENOMIC DNA]</scope>
    <source>
        <strain evidence="2 3">SAG 216-7</strain>
    </source>
</reference>
<dbReference type="Proteomes" id="UP001491310">
    <property type="component" value="Unassembled WGS sequence"/>
</dbReference>
<accession>A0ABR2Z1F6</accession>
<name>A0ABR2Z1F6_9CHLO</name>
<protein>
    <submittedName>
        <fullName evidence="2">Uncharacterized protein</fullName>
    </submittedName>
</protein>